<name>A0ABM8E6H8_9HYPH</name>
<dbReference type="PRINTS" id="PR00081">
    <property type="entry name" value="GDHRDH"/>
</dbReference>
<dbReference type="CDD" id="cd05325">
    <property type="entry name" value="carb_red_sniffer_like_SDR_c"/>
    <property type="match status" value="1"/>
</dbReference>
<dbReference type="InterPro" id="IPR002347">
    <property type="entry name" value="SDR_fam"/>
</dbReference>
<dbReference type="RefSeq" id="WP_281930846.1">
    <property type="nucleotide sequence ID" value="NZ_AP027142.1"/>
</dbReference>
<protein>
    <submittedName>
        <fullName evidence="1">Oxidoreductase</fullName>
    </submittedName>
</protein>
<keyword evidence="2" id="KW-1185">Reference proteome</keyword>
<dbReference type="Gene3D" id="3.40.50.720">
    <property type="entry name" value="NAD(P)-binding Rossmann-like Domain"/>
    <property type="match status" value="1"/>
</dbReference>
<organism evidence="1 2">
    <name type="scientific">Methylocystis iwaonis</name>
    <dbReference type="NCBI Taxonomy" id="2885079"/>
    <lineage>
        <taxon>Bacteria</taxon>
        <taxon>Pseudomonadati</taxon>
        <taxon>Pseudomonadota</taxon>
        <taxon>Alphaproteobacteria</taxon>
        <taxon>Hyphomicrobiales</taxon>
        <taxon>Methylocystaceae</taxon>
        <taxon>Methylocystis</taxon>
    </lineage>
</organism>
<sequence>MSHWFIAGASRGIGLELARQLALRGARVTASVRSENGRAALQEALAPLGDRGQILIFDTRDAAQIHAAAAEVSEPIDALVANAGAYGPQRQSTLDMDFDGVLDLVNINTLGPLRVVQAFLPLLRQGERPRIAVMSSVLGSMALEGTFNVGYRLSKAGLNKIVQCLADDLKPEGVAVISMHPGWVRTDMGGPDAPVGVEESAAGIIGVVERLTLADTRRFVDYKGAEIDW</sequence>
<dbReference type="EMBL" id="AP027142">
    <property type="protein sequence ID" value="BDV33428.1"/>
    <property type="molecule type" value="Genomic_DNA"/>
</dbReference>
<reference evidence="1 2" key="1">
    <citation type="journal article" date="2023" name="Int. J. Syst. Evol. Microbiol.">
        <title>Methylocystis iwaonis sp. nov., a type II methane-oxidizing bacterium from surface soil of a rice paddy field in Japan, and emended description of the genus Methylocystis (ex Whittenbury et al. 1970) Bowman et al. 1993.</title>
        <authorList>
            <person name="Kaise H."/>
            <person name="Sawadogo J.B."/>
            <person name="Alam M.S."/>
            <person name="Ueno C."/>
            <person name="Dianou D."/>
            <person name="Shinjo R."/>
            <person name="Asakawa S."/>
        </authorList>
    </citation>
    <scope>NUCLEOTIDE SEQUENCE [LARGE SCALE GENOMIC DNA]</scope>
    <source>
        <strain evidence="1 2">SS37A-Re</strain>
    </source>
</reference>
<dbReference type="Proteomes" id="UP001317629">
    <property type="component" value="Chromosome"/>
</dbReference>
<dbReference type="InterPro" id="IPR036291">
    <property type="entry name" value="NAD(P)-bd_dom_sf"/>
</dbReference>
<gene>
    <name evidence="1" type="ORF">SS37A_09570</name>
</gene>
<dbReference type="PANTHER" id="PTHR45458:SF1">
    <property type="entry name" value="SHORT CHAIN DEHYDROGENASE"/>
    <property type="match status" value="1"/>
</dbReference>
<accession>A0ABM8E6H8</accession>
<proteinExistence type="predicted"/>
<evidence type="ECO:0000313" key="1">
    <source>
        <dbReference type="EMBL" id="BDV33428.1"/>
    </source>
</evidence>
<dbReference type="Pfam" id="PF00106">
    <property type="entry name" value="adh_short"/>
    <property type="match status" value="1"/>
</dbReference>
<dbReference type="PANTHER" id="PTHR45458">
    <property type="entry name" value="SHORT-CHAIN DEHYDROGENASE/REDUCTASE SDR"/>
    <property type="match status" value="1"/>
</dbReference>
<dbReference type="InterPro" id="IPR052184">
    <property type="entry name" value="SDR_enzymes"/>
</dbReference>
<evidence type="ECO:0000313" key="2">
    <source>
        <dbReference type="Proteomes" id="UP001317629"/>
    </source>
</evidence>
<dbReference type="SUPFAM" id="SSF51735">
    <property type="entry name" value="NAD(P)-binding Rossmann-fold domains"/>
    <property type="match status" value="1"/>
</dbReference>